<gene>
    <name evidence="2" type="ORF">IPOD504_LOCUS5083</name>
</gene>
<proteinExistence type="predicted"/>
<evidence type="ECO:0000313" key="2">
    <source>
        <dbReference type="EMBL" id="CAH2045459.1"/>
    </source>
</evidence>
<dbReference type="Proteomes" id="UP000837857">
    <property type="component" value="Chromosome 16"/>
</dbReference>
<evidence type="ECO:0000313" key="3">
    <source>
        <dbReference type="Proteomes" id="UP000837857"/>
    </source>
</evidence>
<name>A0ABN8I4V6_9NEOP</name>
<organism evidence="2 3">
    <name type="scientific">Iphiclides podalirius</name>
    <name type="common">scarce swallowtail</name>
    <dbReference type="NCBI Taxonomy" id="110791"/>
    <lineage>
        <taxon>Eukaryota</taxon>
        <taxon>Metazoa</taxon>
        <taxon>Ecdysozoa</taxon>
        <taxon>Arthropoda</taxon>
        <taxon>Hexapoda</taxon>
        <taxon>Insecta</taxon>
        <taxon>Pterygota</taxon>
        <taxon>Neoptera</taxon>
        <taxon>Endopterygota</taxon>
        <taxon>Lepidoptera</taxon>
        <taxon>Glossata</taxon>
        <taxon>Ditrysia</taxon>
        <taxon>Papilionoidea</taxon>
        <taxon>Papilionidae</taxon>
        <taxon>Papilioninae</taxon>
        <taxon>Iphiclides</taxon>
    </lineage>
</organism>
<feature type="compositionally biased region" description="Basic residues" evidence="1">
    <location>
        <begin position="19"/>
        <end position="28"/>
    </location>
</feature>
<evidence type="ECO:0000256" key="1">
    <source>
        <dbReference type="SAM" id="MobiDB-lite"/>
    </source>
</evidence>
<reference evidence="2" key="1">
    <citation type="submission" date="2022-03" db="EMBL/GenBank/DDBJ databases">
        <authorList>
            <person name="Martin H S."/>
        </authorList>
    </citation>
    <scope>NUCLEOTIDE SEQUENCE</scope>
</reference>
<sequence length="81" mass="9297">MSNRAAFFSANDESTEKVARRRHAHTRNARVTAGRRPLPAMHCCQSYYTAGCDTAPRNGPIRRGLPRHVRLPNARRRLRRT</sequence>
<accession>A0ABN8I4V6</accession>
<dbReference type="EMBL" id="OW152828">
    <property type="protein sequence ID" value="CAH2045459.1"/>
    <property type="molecule type" value="Genomic_DNA"/>
</dbReference>
<keyword evidence="3" id="KW-1185">Reference proteome</keyword>
<feature type="non-terminal residue" evidence="2">
    <location>
        <position position="81"/>
    </location>
</feature>
<feature type="region of interest" description="Disordered" evidence="1">
    <location>
        <begin position="1"/>
        <end position="29"/>
    </location>
</feature>
<protein>
    <submittedName>
        <fullName evidence="2">Uncharacterized protein</fullName>
    </submittedName>
</protein>